<dbReference type="EMBL" id="JAGIKX010000040">
    <property type="protein sequence ID" value="MBP2258894.1"/>
    <property type="molecule type" value="Genomic_DNA"/>
</dbReference>
<protein>
    <submittedName>
        <fullName evidence="2">Transposase</fullName>
    </submittedName>
</protein>
<keyword evidence="3" id="KW-1185">Reference proteome</keyword>
<sequence>MSLEDLDDYLRSKGKNRFENPEQVAKTIQKAARSSYRLDKVVEDSIDTILATSITVIRTFEKRIKELGKSIKRIMAGMTQTLESVPGISPVFAAGIIAEIGQIERFEDETKIAKYAGLY</sequence>
<feature type="domain" description="Transposase IS116/IS110/IS902 C-terminal" evidence="1">
    <location>
        <begin position="80"/>
        <end position="118"/>
    </location>
</feature>
<dbReference type="PANTHER" id="PTHR33055">
    <property type="entry name" value="TRANSPOSASE FOR INSERTION SEQUENCE ELEMENT IS1111A"/>
    <property type="match status" value="1"/>
</dbReference>
<dbReference type="InterPro" id="IPR003346">
    <property type="entry name" value="Transposase_20"/>
</dbReference>
<evidence type="ECO:0000259" key="1">
    <source>
        <dbReference type="Pfam" id="PF02371"/>
    </source>
</evidence>
<evidence type="ECO:0000313" key="3">
    <source>
        <dbReference type="Proteomes" id="UP001519294"/>
    </source>
</evidence>
<organism evidence="2 3">
    <name type="scientific">Virgibacillus alimentarius</name>
    <dbReference type="NCBI Taxonomy" id="698769"/>
    <lineage>
        <taxon>Bacteria</taxon>
        <taxon>Bacillati</taxon>
        <taxon>Bacillota</taxon>
        <taxon>Bacilli</taxon>
        <taxon>Bacillales</taxon>
        <taxon>Bacillaceae</taxon>
        <taxon>Virgibacillus</taxon>
    </lineage>
</organism>
<dbReference type="Pfam" id="PF02371">
    <property type="entry name" value="Transposase_20"/>
    <property type="match status" value="1"/>
</dbReference>
<dbReference type="InterPro" id="IPR047650">
    <property type="entry name" value="Transpos_IS110"/>
</dbReference>
<reference evidence="2 3" key="1">
    <citation type="submission" date="2021-03" db="EMBL/GenBank/DDBJ databases">
        <title>Genomic Encyclopedia of Type Strains, Phase IV (KMG-IV): sequencing the most valuable type-strain genomes for metagenomic binning, comparative biology and taxonomic classification.</title>
        <authorList>
            <person name="Goeker M."/>
        </authorList>
    </citation>
    <scope>NUCLEOTIDE SEQUENCE [LARGE SCALE GENOMIC DNA]</scope>
    <source>
        <strain evidence="2 3">DSM 25790</strain>
    </source>
</reference>
<evidence type="ECO:0000313" key="2">
    <source>
        <dbReference type="EMBL" id="MBP2258894.1"/>
    </source>
</evidence>
<gene>
    <name evidence="2" type="ORF">J2Z81_002882</name>
</gene>
<name>A0ABS4SBW6_9BACI</name>
<dbReference type="Proteomes" id="UP001519294">
    <property type="component" value="Unassembled WGS sequence"/>
</dbReference>
<proteinExistence type="predicted"/>
<accession>A0ABS4SBW6</accession>
<comment type="caution">
    <text evidence="2">The sequence shown here is derived from an EMBL/GenBank/DDBJ whole genome shotgun (WGS) entry which is preliminary data.</text>
</comment>